<gene>
    <name evidence="2" type="ORF">NPRO_02620</name>
</gene>
<proteinExistence type="predicted"/>
<feature type="transmembrane region" description="Helical" evidence="1">
    <location>
        <begin position="45"/>
        <end position="61"/>
    </location>
</feature>
<keyword evidence="1" id="KW-0472">Membrane</keyword>
<evidence type="ECO:0000256" key="1">
    <source>
        <dbReference type="SAM" id="Phobius"/>
    </source>
</evidence>
<dbReference type="Proteomes" id="UP000662873">
    <property type="component" value="Chromosome"/>
</dbReference>
<name>A0A809S282_9BACT</name>
<dbReference type="KEGG" id="npy:NPRO_02620"/>
<dbReference type="EMBL" id="AP021858">
    <property type="protein sequence ID" value="BBO22667.1"/>
    <property type="molecule type" value="Genomic_DNA"/>
</dbReference>
<dbReference type="AlphaFoldDB" id="A0A809S282"/>
<evidence type="ECO:0000313" key="2">
    <source>
        <dbReference type="EMBL" id="BBO22667.1"/>
    </source>
</evidence>
<reference evidence="2" key="1">
    <citation type="journal article" name="DNA Res.">
        <title>The physiological potential of anammox bacteria as revealed by their core genome structure.</title>
        <authorList>
            <person name="Okubo T."/>
            <person name="Toyoda A."/>
            <person name="Fukuhara K."/>
            <person name="Uchiyama I."/>
            <person name="Harigaya Y."/>
            <person name="Kuroiwa M."/>
            <person name="Suzuki T."/>
            <person name="Murakami Y."/>
            <person name="Suwa Y."/>
            <person name="Takami H."/>
        </authorList>
    </citation>
    <scope>NUCLEOTIDE SEQUENCE</scope>
    <source>
        <strain evidence="2">317325-2</strain>
    </source>
</reference>
<keyword evidence="1" id="KW-1133">Transmembrane helix</keyword>
<organism evidence="2 3">
    <name type="scientific">Candidatus Nitrosymbiomonas proteolyticus</name>
    <dbReference type="NCBI Taxonomy" id="2608984"/>
    <lineage>
        <taxon>Bacteria</taxon>
        <taxon>Bacillati</taxon>
        <taxon>Armatimonadota</taxon>
        <taxon>Armatimonadota incertae sedis</taxon>
        <taxon>Candidatus Nitrosymbiomonas</taxon>
    </lineage>
</organism>
<keyword evidence="1" id="KW-0812">Transmembrane</keyword>
<accession>A0A809S282</accession>
<evidence type="ECO:0000313" key="3">
    <source>
        <dbReference type="Proteomes" id="UP000662873"/>
    </source>
</evidence>
<sequence>MSNLRTGLIALTTLLLGAGYAASQRAFFSGEASQWAERVDSPPIKALAGALFVAALLLMVVRDKGDRSEKP</sequence>
<protein>
    <submittedName>
        <fullName evidence="2">Uncharacterized protein</fullName>
    </submittedName>
</protein>